<feature type="binding site" evidence="13">
    <location>
        <position position="151"/>
    </location>
    <ligand>
        <name>substrate</name>
    </ligand>
</feature>
<proteinExistence type="inferred from homology"/>
<comment type="subcellular location">
    <subcellularLocation>
        <location evidence="13">Cytoplasm</location>
    </subcellularLocation>
</comment>
<dbReference type="UniPathway" id="UPA00109">
    <property type="reaction ID" value="UER00185"/>
</dbReference>
<evidence type="ECO:0000256" key="12">
    <source>
        <dbReference type="ARBA" id="ARBA00023152"/>
    </source>
</evidence>
<feature type="binding site" evidence="13">
    <location>
        <position position="118"/>
    </location>
    <ligand>
        <name>substrate</name>
    </ligand>
</feature>
<keyword evidence="10 13" id="KW-0418">Kinase</keyword>
<evidence type="ECO:0000256" key="13">
    <source>
        <dbReference type="HAMAP-Rule" id="MF_00145"/>
    </source>
</evidence>
<dbReference type="GO" id="GO:0006094">
    <property type="term" value="P:gluconeogenesis"/>
    <property type="evidence" value="ECO:0007669"/>
    <property type="project" value="TreeGrafter"/>
</dbReference>
<dbReference type="Gene3D" id="3.40.50.1260">
    <property type="entry name" value="Phosphoglycerate kinase, N-terminal domain"/>
    <property type="match status" value="2"/>
</dbReference>
<organism evidence="17 18">
    <name type="scientific">Candidatus Gottesmanbacteria bacterium RBG_16_37_8</name>
    <dbReference type="NCBI Taxonomy" id="1798371"/>
    <lineage>
        <taxon>Bacteria</taxon>
        <taxon>Candidatus Gottesmaniibacteriota</taxon>
    </lineage>
</organism>
<dbReference type="HAMAP" id="MF_00145">
    <property type="entry name" value="Phosphoglyc_kinase"/>
    <property type="match status" value="1"/>
</dbReference>
<dbReference type="PRINTS" id="PR00477">
    <property type="entry name" value="PHGLYCKINASE"/>
</dbReference>
<comment type="caution">
    <text evidence="17">The sequence shown here is derived from an EMBL/GenBank/DDBJ whole genome shotgun (WGS) entry which is preliminary data.</text>
</comment>
<dbReference type="InterPro" id="IPR036043">
    <property type="entry name" value="Phosphoglycerate_kinase_sf"/>
</dbReference>
<evidence type="ECO:0000256" key="4">
    <source>
        <dbReference type="ARBA" id="ARBA00011245"/>
    </source>
</evidence>
<evidence type="ECO:0000256" key="11">
    <source>
        <dbReference type="ARBA" id="ARBA00022840"/>
    </source>
</evidence>
<evidence type="ECO:0000256" key="16">
    <source>
        <dbReference type="RuleBase" id="RU000532"/>
    </source>
</evidence>
<accession>A0A1F5YPW2</accession>
<dbReference type="GO" id="GO:0005829">
    <property type="term" value="C:cytosol"/>
    <property type="evidence" value="ECO:0007669"/>
    <property type="project" value="TreeGrafter"/>
</dbReference>
<comment type="catalytic activity">
    <reaction evidence="1 13 16">
        <text>(2R)-3-phosphoglycerate + ATP = (2R)-3-phospho-glyceroyl phosphate + ADP</text>
        <dbReference type="Rhea" id="RHEA:14801"/>
        <dbReference type="ChEBI" id="CHEBI:30616"/>
        <dbReference type="ChEBI" id="CHEBI:57604"/>
        <dbReference type="ChEBI" id="CHEBI:58272"/>
        <dbReference type="ChEBI" id="CHEBI:456216"/>
        <dbReference type="EC" id="2.7.2.3"/>
    </reaction>
</comment>
<feature type="binding site" evidence="13 15">
    <location>
        <position position="322"/>
    </location>
    <ligand>
        <name>ATP</name>
        <dbReference type="ChEBI" id="CHEBI:30616"/>
    </ligand>
</feature>
<dbReference type="FunFam" id="3.40.50.1260:FF:000006">
    <property type="entry name" value="Phosphoglycerate kinase"/>
    <property type="match status" value="1"/>
</dbReference>
<protein>
    <recommendedName>
        <fullName evidence="6 13">Phosphoglycerate kinase</fullName>
        <ecNumber evidence="5 13">2.7.2.3</ecNumber>
    </recommendedName>
</protein>
<evidence type="ECO:0000256" key="1">
    <source>
        <dbReference type="ARBA" id="ARBA00000642"/>
    </source>
</evidence>
<dbReference type="GO" id="GO:0043531">
    <property type="term" value="F:ADP binding"/>
    <property type="evidence" value="ECO:0007669"/>
    <property type="project" value="TreeGrafter"/>
</dbReference>
<dbReference type="Proteomes" id="UP000176665">
    <property type="component" value="Unassembled WGS sequence"/>
</dbReference>
<dbReference type="InterPro" id="IPR001576">
    <property type="entry name" value="Phosphoglycerate_kinase"/>
</dbReference>
<evidence type="ECO:0000256" key="5">
    <source>
        <dbReference type="ARBA" id="ARBA00013061"/>
    </source>
</evidence>
<dbReference type="PIRSF" id="PIRSF000724">
    <property type="entry name" value="Pgk"/>
    <property type="match status" value="1"/>
</dbReference>
<evidence type="ECO:0000256" key="6">
    <source>
        <dbReference type="ARBA" id="ARBA00016471"/>
    </source>
</evidence>
<feature type="binding site" evidence="13 14">
    <location>
        <begin position="22"/>
        <end position="24"/>
    </location>
    <ligand>
        <name>substrate</name>
    </ligand>
</feature>
<keyword evidence="12 13" id="KW-0324">Glycolysis</keyword>
<evidence type="ECO:0000256" key="7">
    <source>
        <dbReference type="ARBA" id="ARBA00022490"/>
    </source>
</evidence>
<comment type="subunit">
    <text evidence="4 13">Monomer.</text>
</comment>
<evidence type="ECO:0000256" key="15">
    <source>
        <dbReference type="PIRSR" id="PIRSR000724-2"/>
    </source>
</evidence>
<feature type="binding site" evidence="13 15">
    <location>
        <position position="201"/>
    </location>
    <ligand>
        <name>ATP</name>
        <dbReference type="ChEBI" id="CHEBI:30616"/>
    </ligand>
</feature>
<evidence type="ECO:0000256" key="2">
    <source>
        <dbReference type="ARBA" id="ARBA00004838"/>
    </source>
</evidence>
<dbReference type="GO" id="GO:0004618">
    <property type="term" value="F:phosphoglycerate kinase activity"/>
    <property type="evidence" value="ECO:0007669"/>
    <property type="project" value="UniProtKB-UniRule"/>
</dbReference>
<dbReference type="PANTHER" id="PTHR11406:SF23">
    <property type="entry name" value="PHOSPHOGLYCERATE KINASE 1, CHLOROPLASTIC-RELATED"/>
    <property type="match status" value="1"/>
</dbReference>
<evidence type="ECO:0000256" key="9">
    <source>
        <dbReference type="ARBA" id="ARBA00022741"/>
    </source>
</evidence>
<feature type="binding site" evidence="14">
    <location>
        <position position="118"/>
    </location>
    <ligand>
        <name>(2R)-3-phosphoglycerate</name>
        <dbReference type="ChEBI" id="CHEBI:58272"/>
    </ligand>
</feature>
<comment type="pathway">
    <text evidence="2 13">Carbohydrate degradation; glycolysis; pyruvate from D-glyceraldehyde 3-phosphate: step 2/5.</text>
</comment>
<name>A0A1F5YPW2_9BACT</name>
<dbReference type="InterPro" id="IPR015824">
    <property type="entry name" value="Phosphoglycerate_kinase_N"/>
</dbReference>
<dbReference type="STRING" id="1798371.A2W14_00695"/>
<evidence type="ECO:0000256" key="8">
    <source>
        <dbReference type="ARBA" id="ARBA00022679"/>
    </source>
</evidence>
<dbReference type="SUPFAM" id="SSF53748">
    <property type="entry name" value="Phosphoglycerate kinase"/>
    <property type="match status" value="1"/>
</dbReference>
<dbReference type="PANTHER" id="PTHR11406">
    <property type="entry name" value="PHOSPHOGLYCERATE KINASE"/>
    <property type="match status" value="1"/>
</dbReference>
<dbReference type="GO" id="GO:0006096">
    <property type="term" value="P:glycolytic process"/>
    <property type="evidence" value="ECO:0007669"/>
    <property type="project" value="UniProtKB-UniRule"/>
</dbReference>
<feature type="binding site" evidence="14">
    <location>
        <position position="37"/>
    </location>
    <ligand>
        <name>(2R)-3-phosphoglycerate</name>
        <dbReference type="ChEBI" id="CHEBI:58272"/>
    </ligand>
</feature>
<dbReference type="GO" id="GO:0005524">
    <property type="term" value="F:ATP binding"/>
    <property type="evidence" value="ECO:0007669"/>
    <property type="project" value="UniProtKB-KW"/>
</dbReference>
<evidence type="ECO:0000313" key="18">
    <source>
        <dbReference type="Proteomes" id="UP000176665"/>
    </source>
</evidence>
<gene>
    <name evidence="13" type="primary">pgk</name>
    <name evidence="17" type="ORF">A2W14_00695</name>
</gene>
<keyword evidence="8 13" id="KW-0808">Transferase</keyword>
<dbReference type="FunFam" id="3.40.50.1260:FF:000031">
    <property type="entry name" value="Phosphoglycerate kinase 1"/>
    <property type="match status" value="1"/>
</dbReference>
<dbReference type="EMBL" id="MFJA01000069">
    <property type="protein sequence ID" value="OGG02240.1"/>
    <property type="molecule type" value="Genomic_DNA"/>
</dbReference>
<comment type="caution">
    <text evidence="13">Lacks conserved residue(s) required for the propagation of feature annotation.</text>
</comment>
<dbReference type="Pfam" id="PF00162">
    <property type="entry name" value="PGK"/>
    <property type="match status" value="1"/>
</dbReference>
<evidence type="ECO:0000313" key="17">
    <source>
        <dbReference type="EMBL" id="OGG02240.1"/>
    </source>
</evidence>
<keyword evidence="7 13" id="KW-0963">Cytoplasm</keyword>
<feature type="binding site" evidence="13">
    <location>
        <position position="37"/>
    </location>
    <ligand>
        <name>substrate</name>
    </ligand>
</feature>
<dbReference type="AlphaFoldDB" id="A0A1F5YPW2"/>
<dbReference type="EC" id="2.7.2.3" evidence="5 13"/>
<reference evidence="17 18" key="1">
    <citation type="journal article" date="2016" name="Nat. Commun.">
        <title>Thousands of microbial genomes shed light on interconnected biogeochemical processes in an aquifer system.</title>
        <authorList>
            <person name="Anantharaman K."/>
            <person name="Brown C.T."/>
            <person name="Hug L.A."/>
            <person name="Sharon I."/>
            <person name="Castelle C.J."/>
            <person name="Probst A.J."/>
            <person name="Thomas B.C."/>
            <person name="Singh A."/>
            <person name="Wilkins M.J."/>
            <person name="Karaoz U."/>
            <person name="Brodie E.L."/>
            <person name="Williams K.H."/>
            <person name="Hubbard S.S."/>
            <person name="Banfield J.F."/>
        </authorList>
    </citation>
    <scope>NUCLEOTIDE SEQUENCE [LARGE SCALE GENOMIC DNA]</scope>
</reference>
<feature type="binding site" evidence="13 14">
    <location>
        <begin position="60"/>
        <end position="63"/>
    </location>
    <ligand>
        <name>substrate</name>
    </ligand>
</feature>
<feature type="binding site" evidence="14">
    <location>
        <position position="151"/>
    </location>
    <ligand>
        <name>(2R)-3-phosphoglycerate</name>
        <dbReference type="ChEBI" id="CHEBI:58272"/>
    </ligand>
</feature>
<comment type="similarity">
    <text evidence="3 13 16">Belongs to the phosphoglycerate kinase family.</text>
</comment>
<keyword evidence="9 13" id="KW-0547">Nucleotide-binding</keyword>
<evidence type="ECO:0000256" key="10">
    <source>
        <dbReference type="ARBA" id="ARBA00022777"/>
    </source>
</evidence>
<evidence type="ECO:0000256" key="3">
    <source>
        <dbReference type="ARBA" id="ARBA00008982"/>
    </source>
</evidence>
<sequence length="393" mass="43570">MNKKVITKVTDIEGKRVFITCDFNISLINGAIANDTRIRAVVPTIKYLLAKNCRLILASHLGRPKGHDLNLSLKPVAEKLAILLKKKVELVDYYWKEQALSKIKNISSDKIILLENIRYCPAEKTNDPLFSSHLAKMADIFVNEAFGASHRIHASIVGIAQIIPGYAGLLLKKEIEMLEKALLNPQRPFLVFIGGAKTPEKISVIEKLLDIADTVALGGAIANTFLAAWGFGMGQSLVDYEMVEMARTVFWHTTRKHTALFLPVDVVIQNNNLKNKPHVVYYDRVPSDVAIYDIGPKTNLLYKKLINSAKTVIWNGPMGLYENPLFKKGTDLLLKDIVKARAYKIIGGGNTLSFLANKKIVSSFNHVSTGGSAMLEYMKAGSLPGIEVLQNQE</sequence>
<evidence type="ECO:0000256" key="14">
    <source>
        <dbReference type="PIRSR" id="PIRSR000724-1"/>
    </source>
</evidence>
<keyword evidence="11 13" id="KW-0067">ATP-binding</keyword>